<dbReference type="Proteomes" id="UP000663889">
    <property type="component" value="Unassembled WGS sequence"/>
</dbReference>
<accession>A0A814WNQ4</accession>
<feature type="compositionally biased region" description="Polar residues" evidence="2">
    <location>
        <begin position="91"/>
        <end position="111"/>
    </location>
</feature>
<feature type="region of interest" description="Disordered" evidence="2">
    <location>
        <begin position="234"/>
        <end position="254"/>
    </location>
</feature>
<feature type="compositionally biased region" description="Basic and acidic residues" evidence="2">
    <location>
        <begin position="153"/>
        <end position="162"/>
    </location>
</feature>
<dbReference type="InterPro" id="IPR025261">
    <property type="entry name" value="Atos-like_cons_dom"/>
</dbReference>
<feature type="domain" description="Atos-like conserved" evidence="3">
    <location>
        <begin position="586"/>
        <end position="644"/>
    </location>
</feature>
<dbReference type="PANTHER" id="PTHR13199:SF11">
    <property type="entry name" value="PROTEIN ATOSSA"/>
    <property type="match status" value="1"/>
</dbReference>
<sequence>MIFDKLSPTDHMFEPLPSSFIEHPLSDECNFSQIESSKQKMVSTKEENSTNDMYAITTNRYHRLKPSPLNLSSLSTENITSTTINQSLQQIEQTTKTNVDEGSTNSLWQSSDKPHLPISSTKSLSISQFYPTSLITSYSSSSSSSDLSLINSDPHHGDKPEIKTLSSSSSSGYESSLNSVSDHFFPSSPDSIIISDYNHHLPISSTKSLSISQFYPNSLVTSYSSSSSSSDLSLINSDQHHGDKPEIKTLSSSSSSGYESSLNSVSDHFFPSSPDSIIISDCSLIERYIDLHLQKQLSFEHDITSSSSPLSLSSSSNSFFSHDLISTIDSPSYCQKYLIHNQLSSDTDDDSQATTISTNVLPLRREKKRPRSLPIAIQQPKDVLDDDETDNSSPNGSLCYFSITIPEKNSFQTYESNSVVSSNGIFSEKKLIIPLIDKLNINEQIIVNQKNSLEHFIMSPTDKVKIQMKYHENDIKNNELKISQPEDIDFKRSKLKAIRVLYQNRINFNNIQSPVIHQNSTILSSRTAGYCRSPLAKRTINPRLLRSVLSCSVFEVDDEHEVVSSTTQNNVNGTREKSHIETFNCLRGNFTESLLHGKILPCGILDGFTVKLGASGLFIPKQVILPVTTFWFNISEHQAASPYLGYINLQCLPKRGYHTPTKGTITLALLNPNGIAIHLFLIVYDLSDMPPDHRTFIRQRVVHIPDDKIYKENLRYLAHIRFVTSQTGKLYMHSDIRLIFARNKLDYDERTGNGKPQLVTSTDMPTPKYWSRK</sequence>
<reference evidence="4" key="1">
    <citation type="submission" date="2021-02" db="EMBL/GenBank/DDBJ databases">
        <authorList>
            <person name="Nowell W R."/>
        </authorList>
    </citation>
    <scope>NUCLEOTIDE SEQUENCE</scope>
</reference>
<comment type="caution">
    <text evidence="4">The sequence shown here is derived from an EMBL/GenBank/DDBJ whole genome shotgun (WGS) entry which is preliminary data.</text>
</comment>
<evidence type="ECO:0000259" key="3">
    <source>
        <dbReference type="SMART" id="SM01177"/>
    </source>
</evidence>
<dbReference type="InterPro" id="IPR033473">
    <property type="entry name" value="Atos-like_C"/>
</dbReference>
<dbReference type="AlphaFoldDB" id="A0A814WNQ4"/>
<dbReference type="InterPro" id="IPR051506">
    <property type="entry name" value="ATOS_Transcription_Regulators"/>
</dbReference>
<protein>
    <recommendedName>
        <fullName evidence="3">Atos-like conserved domain-containing protein</fullName>
    </recommendedName>
</protein>
<feature type="region of interest" description="Disordered" evidence="2">
    <location>
        <begin position="751"/>
        <end position="773"/>
    </location>
</feature>
<comment type="similarity">
    <text evidence="1">Belongs to the ATOS family.</text>
</comment>
<feature type="region of interest" description="Disordered" evidence="2">
    <location>
        <begin position="91"/>
        <end position="116"/>
    </location>
</feature>
<gene>
    <name evidence="4" type="ORF">SEV965_LOCUS21286</name>
</gene>
<name>A0A814WNQ4_9BILA</name>
<dbReference type="Pfam" id="PF13889">
    <property type="entry name" value="Chromosome_seg"/>
    <property type="match status" value="1"/>
</dbReference>
<feature type="region of interest" description="Disordered" evidence="2">
    <location>
        <begin position="371"/>
        <end position="391"/>
    </location>
</feature>
<evidence type="ECO:0000256" key="1">
    <source>
        <dbReference type="ARBA" id="ARBA00034497"/>
    </source>
</evidence>
<organism evidence="4 5">
    <name type="scientific">Rotaria sordida</name>
    <dbReference type="NCBI Taxonomy" id="392033"/>
    <lineage>
        <taxon>Eukaryota</taxon>
        <taxon>Metazoa</taxon>
        <taxon>Spiralia</taxon>
        <taxon>Gnathifera</taxon>
        <taxon>Rotifera</taxon>
        <taxon>Eurotatoria</taxon>
        <taxon>Bdelloidea</taxon>
        <taxon>Philodinida</taxon>
        <taxon>Philodinidae</taxon>
        <taxon>Rotaria</taxon>
    </lineage>
</organism>
<dbReference type="SMART" id="SM01177">
    <property type="entry name" value="DUF4210"/>
    <property type="match status" value="1"/>
</dbReference>
<feature type="region of interest" description="Disordered" evidence="2">
    <location>
        <begin position="146"/>
        <end position="170"/>
    </location>
</feature>
<evidence type="ECO:0000313" key="5">
    <source>
        <dbReference type="Proteomes" id="UP000663889"/>
    </source>
</evidence>
<evidence type="ECO:0000313" key="4">
    <source>
        <dbReference type="EMBL" id="CAF1203643.1"/>
    </source>
</evidence>
<proteinExistence type="inferred from homology"/>
<feature type="compositionally biased region" description="Basic and acidic residues" evidence="2">
    <location>
        <begin position="238"/>
        <end position="247"/>
    </location>
</feature>
<evidence type="ECO:0000256" key="2">
    <source>
        <dbReference type="SAM" id="MobiDB-lite"/>
    </source>
</evidence>
<dbReference type="PANTHER" id="PTHR13199">
    <property type="entry name" value="GH03947P"/>
    <property type="match status" value="1"/>
</dbReference>
<dbReference type="EMBL" id="CAJNOU010001434">
    <property type="protein sequence ID" value="CAF1203643.1"/>
    <property type="molecule type" value="Genomic_DNA"/>
</dbReference>